<reference evidence="1 2" key="1">
    <citation type="submission" date="2019-05" db="EMBL/GenBank/DDBJ databases">
        <title>Another draft genome of Portunus trituberculatus and its Hox gene families provides insights of decapod evolution.</title>
        <authorList>
            <person name="Jeong J.-H."/>
            <person name="Song I."/>
            <person name="Kim S."/>
            <person name="Choi T."/>
            <person name="Kim D."/>
            <person name="Ryu S."/>
            <person name="Kim W."/>
        </authorList>
    </citation>
    <scope>NUCLEOTIDE SEQUENCE [LARGE SCALE GENOMIC DNA]</scope>
    <source>
        <tissue evidence="1">Muscle</tissue>
    </source>
</reference>
<sequence>MTSPTTFTVKKKTGTLSARLAASLNVSLRRQPTSEGIRNTCSKIKLPSNVPNLMVPVTSSAFSKALSVGGKLIDARLSHTNSLLSNGMVPVAVCISDIGEKRGKPVSSYQDRLNNSLRLLTSAVNYLNHLRKEVAHIHVGNCASRAVEVGLRGWGI</sequence>
<keyword evidence="2" id="KW-1185">Reference proteome</keyword>
<name>A0A5B7IHP7_PORTR</name>
<evidence type="ECO:0000313" key="1">
    <source>
        <dbReference type="EMBL" id="MPC80054.1"/>
    </source>
</evidence>
<protein>
    <submittedName>
        <fullName evidence="1">Uncharacterized protein</fullName>
    </submittedName>
</protein>
<accession>A0A5B7IHP7</accession>
<dbReference type="AlphaFoldDB" id="A0A5B7IHP7"/>
<dbReference type="OrthoDB" id="5988333at2759"/>
<proteinExistence type="predicted"/>
<evidence type="ECO:0000313" key="2">
    <source>
        <dbReference type="Proteomes" id="UP000324222"/>
    </source>
</evidence>
<organism evidence="1 2">
    <name type="scientific">Portunus trituberculatus</name>
    <name type="common">Swimming crab</name>
    <name type="synonym">Neptunus trituberculatus</name>
    <dbReference type="NCBI Taxonomy" id="210409"/>
    <lineage>
        <taxon>Eukaryota</taxon>
        <taxon>Metazoa</taxon>
        <taxon>Ecdysozoa</taxon>
        <taxon>Arthropoda</taxon>
        <taxon>Crustacea</taxon>
        <taxon>Multicrustacea</taxon>
        <taxon>Malacostraca</taxon>
        <taxon>Eumalacostraca</taxon>
        <taxon>Eucarida</taxon>
        <taxon>Decapoda</taxon>
        <taxon>Pleocyemata</taxon>
        <taxon>Brachyura</taxon>
        <taxon>Eubrachyura</taxon>
        <taxon>Portunoidea</taxon>
        <taxon>Portunidae</taxon>
        <taxon>Portuninae</taxon>
        <taxon>Portunus</taxon>
    </lineage>
</organism>
<dbReference type="Proteomes" id="UP000324222">
    <property type="component" value="Unassembled WGS sequence"/>
</dbReference>
<comment type="caution">
    <text evidence="1">The sequence shown here is derived from an EMBL/GenBank/DDBJ whole genome shotgun (WGS) entry which is preliminary data.</text>
</comment>
<dbReference type="EMBL" id="VSRR010052868">
    <property type="protein sequence ID" value="MPC80054.1"/>
    <property type="molecule type" value="Genomic_DNA"/>
</dbReference>
<gene>
    <name evidence="1" type="ORF">E2C01_074618</name>
</gene>